<feature type="compositionally biased region" description="Basic and acidic residues" evidence="1">
    <location>
        <begin position="132"/>
        <end position="151"/>
    </location>
</feature>
<proteinExistence type="predicted"/>
<gene>
    <name evidence="2" type="ORF">TorRG33x02_135090</name>
</gene>
<evidence type="ECO:0000313" key="2">
    <source>
        <dbReference type="EMBL" id="PON90652.1"/>
    </source>
</evidence>
<organism evidence="2 3">
    <name type="scientific">Trema orientale</name>
    <name type="common">Charcoal tree</name>
    <name type="synonym">Celtis orientalis</name>
    <dbReference type="NCBI Taxonomy" id="63057"/>
    <lineage>
        <taxon>Eukaryota</taxon>
        <taxon>Viridiplantae</taxon>
        <taxon>Streptophyta</taxon>
        <taxon>Embryophyta</taxon>
        <taxon>Tracheophyta</taxon>
        <taxon>Spermatophyta</taxon>
        <taxon>Magnoliopsida</taxon>
        <taxon>eudicotyledons</taxon>
        <taxon>Gunneridae</taxon>
        <taxon>Pentapetalae</taxon>
        <taxon>rosids</taxon>
        <taxon>fabids</taxon>
        <taxon>Rosales</taxon>
        <taxon>Cannabaceae</taxon>
        <taxon>Trema</taxon>
    </lineage>
</organism>
<dbReference type="EMBL" id="JXTC01000081">
    <property type="protein sequence ID" value="PON90652.1"/>
    <property type="molecule type" value="Genomic_DNA"/>
</dbReference>
<name>A0A2P5EYQ2_TREOI</name>
<dbReference type="AlphaFoldDB" id="A0A2P5EYQ2"/>
<protein>
    <submittedName>
        <fullName evidence="2">Uncharacterized protein</fullName>
    </submittedName>
</protein>
<accession>A0A2P5EYQ2</accession>
<dbReference type="Proteomes" id="UP000237000">
    <property type="component" value="Unassembled WGS sequence"/>
</dbReference>
<evidence type="ECO:0000256" key="1">
    <source>
        <dbReference type="SAM" id="MobiDB-lite"/>
    </source>
</evidence>
<feature type="compositionally biased region" description="Basic and acidic residues" evidence="1">
    <location>
        <begin position="84"/>
        <end position="101"/>
    </location>
</feature>
<comment type="caution">
    <text evidence="2">The sequence shown here is derived from an EMBL/GenBank/DDBJ whole genome shotgun (WGS) entry which is preliminary data.</text>
</comment>
<keyword evidence="3" id="KW-1185">Reference proteome</keyword>
<dbReference type="OrthoDB" id="10381913at2759"/>
<evidence type="ECO:0000313" key="3">
    <source>
        <dbReference type="Proteomes" id="UP000237000"/>
    </source>
</evidence>
<feature type="compositionally biased region" description="Basic residues" evidence="1">
    <location>
        <begin position="71"/>
        <end position="81"/>
    </location>
</feature>
<reference evidence="3" key="1">
    <citation type="submission" date="2016-06" db="EMBL/GenBank/DDBJ databases">
        <title>Parallel loss of symbiosis genes in relatives of nitrogen-fixing non-legume Parasponia.</title>
        <authorList>
            <person name="Van Velzen R."/>
            <person name="Holmer R."/>
            <person name="Bu F."/>
            <person name="Rutten L."/>
            <person name="Van Zeijl A."/>
            <person name="Liu W."/>
            <person name="Santuari L."/>
            <person name="Cao Q."/>
            <person name="Sharma T."/>
            <person name="Shen D."/>
            <person name="Roswanjaya Y."/>
            <person name="Wardhani T."/>
            <person name="Kalhor M.S."/>
            <person name="Jansen J."/>
            <person name="Van den Hoogen J."/>
            <person name="Gungor B."/>
            <person name="Hartog M."/>
            <person name="Hontelez J."/>
            <person name="Verver J."/>
            <person name="Yang W.-C."/>
            <person name="Schijlen E."/>
            <person name="Repin R."/>
            <person name="Schilthuizen M."/>
            <person name="Schranz E."/>
            <person name="Heidstra R."/>
            <person name="Miyata K."/>
            <person name="Fedorova E."/>
            <person name="Kohlen W."/>
            <person name="Bisseling T."/>
            <person name="Smit S."/>
            <person name="Geurts R."/>
        </authorList>
    </citation>
    <scope>NUCLEOTIDE SEQUENCE [LARGE SCALE GENOMIC DNA]</scope>
    <source>
        <strain evidence="3">cv. RG33-2</strain>
    </source>
</reference>
<sequence>MGLPDYFDWTHVIRCALHRLNGPSKLLLEPLTKLERRYAKNKLTDFIDINIDYKSKSHWRPRRDGSGTTIKKGKKKKKTTKTKNQLEEEKNNIKPKKDYKQLAANDRLDKELQLMWDKIFDTPKERQRRRRINDIQKRLSRPERSTAHPNN</sequence>
<feature type="region of interest" description="Disordered" evidence="1">
    <location>
        <begin position="125"/>
        <end position="151"/>
    </location>
</feature>
<feature type="region of interest" description="Disordered" evidence="1">
    <location>
        <begin position="57"/>
        <end position="101"/>
    </location>
</feature>
<dbReference type="InParanoid" id="A0A2P5EYQ2"/>